<dbReference type="InterPro" id="IPR011009">
    <property type="entry name" value="Kinase-like_dom_sf"/>
</dbReference>
<dbReference type="AlphaFoldDB" id="A0A4Q2DRA3"/>
<comment type="caution">
    <text evidence="1">The sequence shown here is derived from an EMBL/GenBank/DDBJ whole genome shotgun (WGS) entry which is preliminary data.</text>
</comment>
<reference evidence="1 2" key="1">
    <citation type="submission" date="2019-01" db="EMBL/GenBank/DDBJ databases">
        <title>Draft genome sequence of Psathyrella aberdarensis IHI B618.</title>
        <authorList>
            <person name="Buettner E."/>
            <person name="Kellner H."/>
        </authorList>
    </citation>
    <scope>NUCLEOTIDE SEQUENCE [LARGE SCALE GENOMIC DNA]</scope>
    <source>
        <strain evidence="1 2">IHI B618</strain>
    </source>
</reference>
<evidence type="ECO:0000313" key="2">
    <source>
        <dbReference type="Proteomes" id="UP000290288"/>
    </source>
</evidence>
<dbReference type="EMBL" id="SDEE01000104">
    <property type="protein sequence ID" value="RXW21534.1"/>
    <property type="molecule type" value="Genomic_DNA"/>
</dbReference>
<name>A0A4Q2DRA3_9AGAR</name>
<evidence type="ECO:0000313" key="1">
    <source>
        <dbReference type="EMBL" id="RXW21534.1"/>
    </source>
</evidence>
<accession>A0A4Q2DRA3</accession>
<protein>
    <recommendedName>
        <fullName evidence="3">Protein kinase domain-containing protein</fullName>
    </recommendedName>
</protein>
<organism evidence="1 2">
    <name type="scientific">Candolleomyces aberdarensis</name>
    <dbReference type="NCBI Taxonomy" id="2316362"/>
    <lineage>
        <taxon>Eukaryota</taxon>
        <taxon>Fungi</taxon>
        <taxon>Dikarya</taxon>
        <taxon>Basidiomycota</taxon>
        <taxon>Agaricomycotina</taxon>
        <taxon>Agaricomycetes</taxon>
        <taxon>Agaricomycetidae</taxon>
        <taxon>Agaricales</taxon>
        <taxon>Agaricineae</taxon>
        <taxon>Psathyrellaceae</taxon>
        <taxon>Candolleomyces</taxon>
    </lineage>
</organism>
<sequence>MLSMTEINERAERFYPLCSPWQAVNEYDDLVAVVRKVWYEGNIYIDQVPVALFSPILARLQQQLQDRVLLDQVAASPDQLKNTFGFVNGATKLVDTQEDRLTAVRGQLEQLLAGSTTQGQKPTWAERISWTPYSKPTAIWWSDDHGKGFPTLILELTAVPGLNGDPLHKAVVDYATIVLHEKHHKNREVTNFPTILLGIAGSQLRAAAAICVGSSIYISTLISFNAAAPIGFHSTSDTLTLARVFQSLFEFRLQLEAYDRSITTSNTRGDIELRDRFSGSLFPIPTPVHSGVILPGLTYRGFLSSKTGQTTHSLVNLGKETTAKYVATLNDGTEVVVKFTASYNSAAHRLLSDSGLAPRLYFCERVMGDLAMVVMERVRNCVPLAYLLNHGPEGTGSGVDFVVKKVEEAVRLLHEREIVFGNLREENILCVAASKSSVASVLLVDFDWAAKDGEGRYPAALNDSGKSDSDEKTTGDCQWAEGAEPFGVMKKAHDVWQVERLKKMINDSVTI</sequence>
<dbReference type="STRING" id="2316362.A0A4Q2DRA3"/>
<keyword evidence="2" id="KW-1185">Reference proteome</keyword>
<proteinExistence type="predicted"/>
<dbReference type="SUPFAM" id="SSF56112">
    <property type="entry name" value="Protein kinase-like (PK-like)"/>
    <property type="match status" value="1"/>
</dbReference>
<evidence type="ECO:0008006" key="3">
    <source>
        <dbReference type="Google" id="ProtNLM"/>
    </source>
</evidence>
<gene>
    <name evidence="1" type="ORF">EST38_g4331</name>
</gene>
<dbReference type="Proteomes" id="UP000290288">
    <property type="component" value="Unassembled WGS sequence"/>
</dbReference>
<dbReference type="OrthoDB" id="3250441at2759"/>